<feature type="DNA-binding region" description="H-T-H motif" evidence="4">
    <location>
        <begin position="28"/>
        <end position="47"/>
    </location>
</feature>
<dbReference type="SUPFAM" id="SSF48498">
    <property type="entry name" value="Tetracyclin repressor-like, C-terminal domain"/>
    <property type="match status" value="1"/>
</dbReference>
<protein>
    <submittedName>
        <fullName evidence="6">TetR/AcrR family transcriptional regulator</fullName>
    </submittedName>
</protein>
<evidence type="ECO:0000313" key="6">
    <source>
        <dbReference type="EMBL" id="MCX8525579.1"/>
    </source>
</evidence>
<evidence type="ECO:0000256" key="4">
    <source>
        <dbReference type="PROSITE-ProRule" id="PRU00335"/>
    </source>
</evidence>
<evidence type="ECO:0000256" key="2">
    <source>
        <dbReference type="ARBA" id="ARBA00023125"/>
    </source>
</evidence>
<reference evidence="6" key="1">
    <citation type="submission" date="2022-10" db="EMBL/GenBank/DDBJ databases">
        <title>Chryseobacterium sp. nov., a novel bacterial species.</title>
        <authorList>
            <person name="Cao Y."/>
        </authorList>
    </citation>
    <scope>NUCLEOTIDE SEQUENCE</scope>
    <source>
        <strain evidence="6">CCTCC AB2015118</strain>
    </source>
</reference>
<sequence>MTKSEQTRQFIIEKTAPIFNKKGYAGTSLSDITNATGLTKGSIYGNFLNKEEVGLAVFTYNTKELSKKTKAWISKKDNAYEKLIAFLDFYRKNWKYVSDNGGCPYLNSATESDDVMPAMKVLVRSTFENWEDNISAIIDDGRNKGLFKNDINVVEYSKSFIMMLEGGILLAKISDEPENLHLMLDRIKKIIDEEIVK</sequence>
<name>A0ABT3XVD8_9FLAO</name>
<dbReference type="PROSITE" id="PS50977">
    <property type="entry name" value="HTH_TETR_2"/>
    <property type="match status" value="1"/>
</dbReference>
<comment type="caution">
    <text evidence="6">The sequence shown here is derived from an EMBL/GenBank/DDBJ whole genome shotgun (WGS) entry which is preliminary data.</text>
</comment>
<keyword evidence="1" id="KW-0805">Transcription regulation</keyword>
<dbReference type="InterPro" id="IPR009057">
    <property type="entry name" value="Homeodomain-like_sf"/>
</dbReference>
<keyword evidence="7" id="KW-1185">Reference proteome</keyword>
<dbReference type="PRINTS" id="PR00455">
    <property type="entry name" value="HTHTETR"/>
</dbReference>
<dbReference type="InterPro" id="IPR001647">
    <property type="entry name" value="HTH_TetR"/>
</dbReference>
<keyword evidence="3" id="KW-0804">Transcription</keyword>
<dbReference type="InterPro" id="IPR036271">
    <property type="entry name" value="Tet_transcr_reg_TetR-rel_C_sf"/>
</dbReference>
<evidence type="ECO:0000256" key="1">
    <source>
        <dbReference type="ARBA" id="ARBA00023015"/>
    </source>
</evidence>
<dbReference type="Gene3D" id="1.10.357.10">
    <property type="entry name" value="Tetracycline Repressor, domain 2"/>
    <property type="match status" value="1"/>
</dbReference>
<dbReference type="SUPFAM" id="SSF46689">
    <property type="entry name" value="Homeodomain-like"/>
    <property type="match status" value="1"/>
</dbReference>
<proteinExistence type="predicted"/>
<accession>A0ABT3XVD8</accession>
<organism evidence="6 7">
    <name type="scientific">Chryseobacterium formosus</name>
    <dbReference type="NCBI Taxonomy" id="1537363"/>
    <lineage>
        <taxon>Bacteria</taxon>
        <taxon>Pseudomonadati</taxon>
        <taxon>Bacteroidota</taxon>
        <taxon>Flavobacteriia</taxon>
        <taxon>Flavobacteriales</taxon>
        <taxon>Weeksellaceae</taxon>
        <taxon>Chryseobacterium group</taxon>
        <taxon>Chryseobacterium</taxon>
    </lineage>
</organism>
<dbReference type="PANTHER" id="PTHR47506">
    <property type="entry name" value="TRANSCRIPTIONAL REGULATORY PROTEIN"/>
    <property type="match status" value="1"/>
</dbReference>
<gene>
    <name evidence="6" type="ORF">OF897_16825</name>
</gene>
<dbReference type="Pfam" id="PF00440">
    <property type="entry name" value="TetR_N"/>
    <property type="match status" value="1"/>
</dbReference>
<evidence type="ECO:0000259" key="5">
    <source>
        <dbReference type="PROSITE" id="PS50977"/>
    </source>
</evidence>
<dbReference type="Pfam" id="PF16925">
    <property type="entry name" value="TetR_C_13"/>
    <property type="match status" value="1"/>
</dbReference>
<dbReference type="RefSeq" id="WP_267266836.1">
    <property type="nucleotide sequence ID" value="NZ_JAOVZW010000021.1"/>
</dbReference>
<feature type="domain" description="HTH tetR-type" evidence="5">
    <location>
        <begin position="5"/>
        <end position="65"/>
    </location>
</feature>
<evidence type="ECO:0000313" key="7">
    <source>
        <dbReference type="Proteomes" id="UP001073122"/>
    </source>
</evidence>
<keyword evidence="2 4" id="KW-0238">DNA-binding</keyword>
<dbReference type="PANTHER" id="PTHR47506:SF3">
    <property type="entry name" value="HTH-TYPE TRANSCRIPTIONAL REGULATOR LMRA"/>
    <property type="match status" value="1"/>
</dbReference>
<dbReference type="EMBL" id="JAOVZW010000021">
    <property type="protein sequence ID" value="MCX8525579.1"/>
    <property type="molecule type" value="Genomic_DNA"/>
</dbReference>
<dbReference type="Proteomes" id="UP001073122">
    <property type="component" value="Unassembled WGS sequence"/>
</dbReference>
<evidence type="ECO:0000256" key="3">
    <source>
        <dbReference type="ARBA" id="ARBA00023163"/>
    </source>
</evidence>
<dbReference type="InterPro" id="IPR011075">
    <property type="entry name" value="TetR_C"/>
</dbReference>